<evidence type="ECO:0000313" key="2">
    <source>
        <dbReference type="EMBL" id="KAJ5066613.1"/>
    </source>
</evidence>
<gene>
    <name evidence="2" type="ORF">M0811_13468</name>
</gene>
<dbReference type="InterPro" id="IPR003377">
    <property type="entry name" value="Cornichon"/>
</dbReference>
<feature type="transmembrane region" description="Helical" evidence="1">
    <location>
        <begin position="12"/>
        <end position="30"/>
    </location>
</feature>
<keyword evidence="1" id="KW-0812">Transmembrane</keyword>
<reference evidence="2" key="1">
    <citation type="submission" date="2022-10" db="EMBL/GenBank/DDBJ databases">
        <title>Novel sulphate-reducing endosymbionts in the free-living metamonad Anaeramoeba.</title>
        <authorList>
            <person name="Jerlstrom-Hultqvist J."/>
            <person name="Cepicka I."/>
            <person name="Gallot-Lavallee L."/>
            <person name="Salas-Leiva D."/>
            <person name="Curtis B.A."/>
            <person name="Zahonova K."/>
            <person name="Pipaliya S."/>
            <person name="Dacks J."/>
            <person name="Roger A.J."/>
        </authorList>
    </citation>
    <scope>NUCLEOTIDE SEQUENCE</scope>
    <source>
        <strain evidence="2">BMAN</strain>
    </source>
</reference>
<sequence>MSFLDLCSSTETIFWVINLIINLTQFILLLKPLLDLTDYRPEFQDPIKLCDNLNKWIIPEYFFQALSTILSLFSGKILLFLISISVTIFNGYQYYYFKYQYNPAELYRTQFKHRKEGLIKLLIALICLVYVVLKSSFCFFSFLIY</sequence>
<protein>
    <submittedName>
        <fullName evidence="2">Protein cornichon</fullName>
    </submittedName>
</protein>
<dbReference type="GO" id="GO:0016192">
    <property type="term" value="P:vesicle-mediated transport"/>
    <property type="evidence" value="ECO:0007669"/>
    <property type="project" value="InterPro"/>
</dbReference>
<accession>A0A9Q0R4W0</accession>
<keyword evidence="1" id="KW-1133">Transmembrane helix</keyword>
<name>A0A9Q0R4W0_ANAIG</name>
<dbReference type="Proteomes" id="UP001149090">
    <property type="component" value="Unassembled WGS sequence"/>
</dbReference>
<evidence type="ECO:0000256" key="1">
    <source>
        <dbReference type="SAM" id="Phobius"/>
    </source>
</evidence>
<dbReference type="Pfam" id="PF03311">
    <property type="entry name" value="Cornichon"/>
    <property type="match status" value="1"/>
</dbReference>
<organism evidence="2 3">
    <name type="scientific">Anaeramoeba ignava</name>
    <name type="common">Anaerobic marine amoeba</name>
    <dbReference type="NCBI Taxonomy" id="1746090"/>
    <lineage>
        <taxon>Eukaryota</taxon>
        <taxon>Metamonada</taxon>
        <taxon>Anaeramoebidae</taxon>
        <taxon>Anaeramoeba</taxon>
    </lineage>
</organism>
<feature type="transmembrane region" description="Helical" evidence="1">
    <location>
        <begin position="118"/>
        <end position="144"/>
    </location>
</feature>
<feature type="transmembrane region" description="Helical" evidence="1">
    <location>
        <begin position="77"/>
        <end position="97"/>
    </location>
</feature>
<dbReference type="SMART" id="SM01398">
    <property type="entry name" value="Cornichon"/>
    <property type="match status" value="1"/>
</dbReference>
<proteinExistence type="predicted"/>
<dbReference type="AlphaFoldDB" id="A0A9Q0R4W0"/>
<evidence type="ECO:0000313" key="3">
    <source>
        <dbReference type="Proteomes" id="UP001149090"/>
    </source>
</evidence>
<keyword evidence="3" id="KW-1185">Reference proteome</keyword>
<dbReference type="OrthoDB" id="434393at2759"/>
<dbReference type="EMBL" id="JAPDFW010000139">
    <property type="protein sequence ID" value="KAJ5066613.1"/>
    <property type="molecule type" value="Genomic_DNA"/>
</dbReference>
<comment type="caution">
    <text evidence="2">The sequence shown here is derived from an EMBL/GenBank/DDBJ whole genome shotgun (WGS) entry which is preliminary data.</text>
</comment>
<keyword evidence="1" id="KW-0472">Membrane</keyword>